<dbReference type="PRINTS" id="PR00506">
    <property type="entry name" value="D21N6MTFRASE"/>
</dbReference>
<dbReference type="GO" id="GO:0008170">
    <property type="term" value="F:N-methyltransferase activity"/>
    <property type="evidence" value="ECO:0007669"/>
    <property type="project" value="InterPro"/>
</dbReference>
<comment type="similarity">
    <text evidence="1">Belongs to the N(4)/N(6)-methyltransferase family.</text>
</comment>
<dbReference type="Pfam" id="PF01555">
    <property type="entry name" value="N6_N4_Mtase"/>
    <property type="match status" value="1"/>
</dbReference>
<accession>A0A0W1KKW8</accession>
<dbReference type="InterPro" id="IPR002052">
    <property type="entry name" value="DNA_methylase_N6_adenine_CS"/>
</dbReference>
<feature type="domain" description="DNA methylase N-4/N-6" evidence="5">
    <location>
        <begin position="66"/>
        <end position="436"/>
    </location>
</feature>
<evidence type="ECO:0000256" key="3">
    <source>
        <dbReference type="ARBA" id="ARBA00022679"/>
    </source>
</evidence>
<reference evidence="6 7" key="1">
    <citation type="submission" date="2015-11" db="EMBL/GenBank/DDBJ databases">
        <title>Draft Genome Sequence of the Type Strain Trueperella bernardiae LCDC 89-0504T, Isolated from Blood Culture.</title>
        <authorList>
            <person name="Bernier A.-M."/>
            <person name="Bernard K."/>
        </authorList>
    </citation>
    <scope>NUCLEOTIDE SEQUENCE [LARGE SCALE GENOMIC DNA]</scope>
    <source>
        <strain evidence="6 7">LCDC 89-0504</strain>
    </source>
</reference>
<dbReference type="Gene3D" id="3.40.50.150">
    <property type="entry name" value="Vaccinia Virus protein VP39"/>
    <property type="match status" value="2"/>
</dbReference>
<keyword evidence="2 6" id="KW-0489">Methyltransferase</keyword>
<keyword evidence="4" id="KW-0949">S-adenosyl-L-methionine</keyword>
<dbReference type="Proteomes" id="UP000054404">
    <property type="component" value="Unassembled WGS sequence"/>
</dbReference>
<dbReference type="OrthoDB" id="9773060at2"/>
<dbReference type="InterPro" id="IPR002941">
    <property type="entry name" value="DNA_methylase_N4/N6"/>
</dbReference>
<proteinExistence type="inferred from homology"/>
<dbReference type="STRING" id="59561.AQZ59_00667"/>
<evidence type="ECO:0000313" key="6">
    <source>
        <dbReference type="EMBL" id="KTF04677.1"/>
    </source>
</evidence>
<dbReference type="GO" id="GO:0009007">
    <property type="term" value="F:site-specific DNA-methyltransferase (adenine-specific) activity"/>
    <property type="evidence" value="ECO:0007669"/>
    <property type="project" value="UniProtKB-EC"/>
</dbReference>
<evidence type="ECO:0000313" key="7">
    <source>
        <dbReference type="Proteomes" id="UP000054404"/>
    </source>
</evidence>
<dbReference type="EMBL" id="LNIZ01000002">
    <property type="protein sequence ID" value="KTF04677.1"/>
    <property type="molecule type" value="Genomic_DNA"/>
</dbReference>
<dbReference type="GO" id="GO:0003677">
    <property type="term" value="F:DNA binding"/>
    <property type="evidence" value="ECO:0007669"/>
    <property type="project" value="InterPro"/>
</dbReference>
<dbReference type="AlphaFoldDB" id="A0A0W1KKW8"/>
<dbReference type="PATRIC" id="fig|59561.3.peg.660"/>
<evidence type="ECO:0000256" key="4">
    <source>
        <dbReference type="ARBA" id="ARBA00022691"/>
    </source>
</evidence>
<dbReference type="RefSeq" id="WP_062613106.1">
    <property type="nucleotide sequence ID" value="NZ_LNIZ01000002.1"/>
</dbReference>
<dbReference type="InterPro" id="IPR029063">
    <property type="entry name" value="SAM-dependent_MTases_sf"/>
</dbReference>
<dbReference type="PROSITE" id="PS00092">
    <property type="entry name" value="N6_MTASE"/>
    <property type="match status" value="1"/>
</dbReference>
<dbReference type="InterPro" id="IPR002295">
    <property type="entry name" value="N4/N6-MTase_EcoPI_Mod-like"/>
</dbReference>
<dbReference type="GO" id="GO:0032259">
    <property type="term" value="P:methylation"/>
    <property type="evidence" value="ECO:0007669"/>
    <property type="project" value="UniProtKB-KW"/>
</dbReference>
<comment type="caution">
    <text evidence="6">The sequence shown here is derived from an EMBL/GenBank/DDBJ whole genome shotgun (WGS) entry which is preliminary data.</text>
</comment>
<name>A0A0W1KKW8_9ACTO</name>
<keyword evidence="7" id="KW-1185">Reference proteome</keyword>
<keyword evidence="3 6" id="KW-0808">Transferase</keyword>
<dbReference type="EC" id="2.1.1.72" evidence="6"/>
<dbReference type="REBASE" id="146855">
    <property type="entry name" value="M.Tbe504ORF667P"/>
</dbReference>
<protein>
    <submittedName>
        <fullName evidence="6">Modification methylase MboII</fullName>
        <ecNumber evidence="6">2.1.1.72</ecNumber>
    </submittedName>
</protein>
<sequence>MPELNWVGKDKVITNHLDVPYRVLDRQYSYNEHGQHQEDNGSQNMIIHGDNLEALKALLPRYEGKVDCIYIDPPYNTGNEGWIYNDAVNDPRIKKWLGEVVGKEGEDLSRHDKWLCMMYPRLRLLQRLLAPTGAIFISIDDNEAAHLKAMCDEIFGARCFVADISWQRTYSTRNDSKGIPAEVEHLFAFSKQPDWNPNKLERTAEMDDKYSNPDGDRTAWTSSDAFAPGAATHQGMVYAIQHPFTGAMIYPGTGNCWRYEQPEMFRIFSGWTAYELKDLDDAAKRARVCGVPADEVKPGVLGLVLAKPLEEAQADARAVYERGQWPRFYFTKGGEGGVRRKTYLDSVGGLLPTNFWPYEVAGHTDEAKKEIRAIFDGRVAFDTPKPTRLIERILKIATKPGDIVLDSFAGSGTTGHAVLNVNKSDKGERSFILVELGDYADSVTAERVRRAITGYKGESEESITLYEHKLTLTAMKKADGLLAEANKIYQEAQGKYTKVSRPKITTKVTGKSGSSYLQVVATQSHDHDVSGTGGDFSFYELGAPLLVDGDLNPDVPLDRVCEYIWFTETGQAFSNPTSAHPYFLGRHEDASLFFVYEPDRVTSLDRGYLASIPIECAASSYVIYADTCLLSDEELRSLNITFKKIPRDITRL</sequence>
<organism evidence="6 7">
    <name type="scientific">Trueperella bernardiae</name>
    <dbReference type="NCBI Taxonomy" id="59561"/>
    <lineage>
        <taxon>Bacteria</taxon>
        <taxon>Bacillati</taxon>
        <taxon>Actinomycetota</taxon>
        <taxon>Actinomycetes</taxon>
        <taxon>Actinomycetales</taxon>
        <taxon>Actinomycetaceae</taxon>
        <taxon>Trueperella</taxon>
    </lineage>
</organism>
<gene>
    <name evidence="6" type="primary">mboIIM</name>
    <name evidence="6" type="ORF">AQZ59_00667</name>
</gene>
<evidence type="ECO:0000256" key="2">
    <source>
        <dbReference type="ARBA" id="ARBA00022603"/>
    </source>
</evidence>
<evidence type="ECO:0000259" key="5">
    <source>
        <dbReference type="Pfam" id="PF01555"/>
    </source>
</evidence>
<evidence type="ECO:0000256" key="1">
    <source>
        <dbReference type="ARBA" id="ARBA00006594"/>
    </source>
</evidence>
<dbReference type="SUPFAM" id="SSF53335">
    <property type="entry name" value="S-adenosyl-L-methionine-dependent methyltransferases"/>
    <property type="match status" value="1"/>
</dbReference>